<organism evidence="3 4">
    <name type="scientific">Hypocrea virens (strain Gv29-8 / FGSC 10586)</name>
    <name type="common">Gliocladium virens</name>
    <name type="synonym">Trichoderma virens</name>
    <dbReference type="NCBI Taxonomy" id="413071"/>
    <lineage>
        <taxon>Eukaryota</taxon>
        <taxon>Fungi</taxon>
        <taxon>Dikarya</taxon>
        <taxon>Ascomycota</taxon>
        <taxon>Pezizomycotina</taxon>
        <taxon>Sordariomycetes</taxon>
        <taxon>Hypocreomycetidae</taxon>
        <taxon>Hypocreales</taxon>
        <taxon>Hypocreaceae</taxon>
        <taxon>Trichoderma</taxon>
    </lineage>
</organism>
<keyword evidence="1" id="KW-0539">Nucleus</keyword>
<comment type="caution">
    <text evidence="3">The sequence shown here is derived from an EMBL/GenBank/DDBJ whole genome shotgun (WGS) entry which is preliminary data.</text>
</comment>
<dbReference type="eggNOG" id="ENOG502SACT">
    <property type="taxonomic scope" value="Eukaryota"/>
</dbReference>
<dbReference type="RefSeq" id="XP_013959860.1">
    <property type="nucleotide sequence ID" value="XM_014104385.1"/>
</dbReference>
<proteinExistence type="predicted"/>
<dbReference type="OrthoDB" id="5126878at2759"/>
<protein>
    <submittedName>
        <fullName evidence="3">Uncharacterized protein</fullName>
    </submittedName>
</protein>
<dbReference type="Proteomes" id="UP000007115">
    <property type="component" value="Unassembled WGS sequence"/>
</dbReference>
<feature type="compositionally biased region" description="Basic and acidic residues" evidence="2">
    <location>
        <begin position="43"/>
        <end position="53"/>
    </location>
</feature>
<sequence>MKDDDQEQEQEKEFTIVEYTDARLPSDPAIRNVIRRHAMRNVAETRRQRDNYGRHSPKNPPTLTFEAIPKASSSTQPSSSEAVSAGHVDAPAKAIAPITWKYLAGPTAPLPMSTPEATIAENFAILHLVESLSGLHLGVNAQASSIPRLGLHKLQLPQSKTLLSFIPSRYGHVTPLTCAVDCLVARVRQITLKDDGFSEDRCLEVLHLYDKALKALQEAINDDEERKTPETLCAAELLGFFELLDGKSRAAHSWTRHAAGVAQLIQHQGADHFRTDFELALIAAYVGPLGPNLFKKVAQMVLSQNPVPPEAIQSVEEGLMADLQEIHGWLGMEYDIHNTNDPPQGTNGNFLTWHINFRQSIVSL</sequence>
<dbReference type="AlphaFoldDB" id="G9MJJ4"/>
<dbReference type="VEuPathDB" id="FungiDB:TRIVIDRAFT_198604"/>
<dbReference type="InterPro" id="IPR053178">
    <property type="entry name" value="Osmoadaptation_assoc"/>
</dbReference>
<dbReference type="InterPro" id="IPR021858">
    <property type="entry name" value="Fun_TF"/>
</dbReference>
<dbReference type="PANTHER" id="PTHR38111:SF6">
    <property type="entry name" value="FINGER DOMAIN PROTEIN, PUTATIVE (AFU_ORTHOLOGUE AFUA_8G01940)-RELATED"/>
    <property type="match status" value="1"/>
</dbReference>
<dbReference type="OMA" id="EFTIVEY"/>
<name>G9MJJ4_HYPVG</name>
<evidence type="ECO:0000256" key="2">
    <source>
        <dbReference type="SAM" id="MobiDB-lite"/>
    </source>
</evidence>
<reference evidence="3 4" key="1">
    <citation type="journal article" date="2011" name="Genome Biol.">
        <title>Comparative genome sequence analysis underscores mycoparasitism as the ancestral life style of Trichoderma.</title>
        <authorList>
            <person name="Kubicek C.P."/>
            <person name="Herrera-Estrella A."/>
            <person name="Seidl-Seiboth V."/>
            <person name="Martinez D.A."/>
            <person name="Druzhinina I.S."/>
            <person name="Thon M."/>
            <person name="Zeilinger S."/>
            <person name="Casas-Flores S."/>
            <person name="Horwitz B.A."/>
            <person name="Mukherjee P.K."/>
            <person name="Mukherjee M."/>
            <person name="Kredics L."/>
            <person name="Alcaraz L.D."/>
            <person name="Aerts A."/>
            <person name="Antal Z."/>
            <person name="Atanasova L."/>
            <person name="Cervantes-Badillo M.G."/>
            <person name="Challacombe J."/>
            <person name="Chertkov O."/>
            <person name="McCluskey K."/>
            <person name="Coulpier F."/>
            <person name="Deshpande N."/>
            <person name="von Doehren H."/>
            <person name="Ebbole D.J."/>
            <person name="Esquivel-Naranjo E.U."/>
            <person name="Fekete E."/>
            <person name="Flipphi M."/>
            <person name="Glaser F."/>
            <person name="Gomez-Rodriguez E.Y."/>
            <person name="Gruber S."/>
            <person name="Han C."/>
            <person name="Henrissat B."/>
            <person name="Hermosa R."/>
            <person name="Hernandez-Onate M."/>
            <person name="Karaffa L."/>
            <person name="Kosti I."/>
            <person name="Le Crom S."/>
            <person name="Lindquist E."/>
            <person name="Lucas S."/>
            <person name="Luebeck M."/>
            <person name="Luebeck P.S."/>
            <person name="Margeot A."/>
            <person name="Metz B."/>
            <person name="Misra M."/>
            <person name="Nevalainen H."/>
            <person name="Omann M."/>
            <person name="Packer N."/>
            <person name="Perrone G."/>
            <person name="Uresti-Rivera E.E."/>
            <person name="Salamov A."/>
            <person name="Schmoll M."/>
            <person name="Seiboth B."/>
            <person name="Shapiro H."/>
            <person name="Sukno S."/>
            <person name="Tamayo-Ramos J.A."/>
            <person name="Tisch D."/>
            <person name="Wiest A."/>
            <person name="Wilkinson H.H."/>
            <person name="Zhang M."/>
            <person name="Coutinho P.M."/>
            <person name="Kenerley C.M."/>
            <person name="Monte E."/>
            <person name="Baker S.E."/>
            <person name="Grigoriev I.V."/>
        </authorList>
    </citation>
    <scope>NUCLEOTIDE SEQUENCE [LARGE SCALE GENOMIC DNA]</scope>
    <source>
        <strain evidence="4">Gv29-8 / FGSC 10586</strain>
    </source>
</reference>
<accession>G9MJJ4</accession>
<dbReference type="PANTHER" id="PTHR38111">
    <property type="entry name" value="ZN(2)-C6 FUNGAL-TYPE DOMAIN-CONTAINING PROTEIN-RELATED"/>
    <property type="match status" value="1"/>
</dbReference>
<dbReference type="EMBL" id="ABDF02000003">
    <property type="protein sequence ID" value="EHK25657.1"/>
    <property type="molecule type" value="Genomic_DNA"/>
</dbReference>
<keyword evidence="4" id="KW-1185">Reference proteome</keyword>
<evidence type="ECO:0000313" key="4">
    <source>
        <dbReference type="Proteomes" id="UP000007115"/>
    </source>
</evidence>
<gene>
    <name evidence="3" type="ORF">TRIVIDRAFT_198604</name>
</gene>
<dbReference type="GeneID" id="25790036"/>
<dbReference type="InParanoid" id="G9MJJ4"/>
<dbReference type="Pfam" id="PF11951">
    <property type="entry name" value="Fungal_trans_2"/>
    <property type="match status" value="1"/>
</dbReference>
<dbReference type="STRING" id="413071.G9MJJ4"/>
<evidence type="ECO:0000256" key="1">
    <source>
        <dbReference type="ARBA" id="ARBA00023242"/>
    </source>
</evidence>
<feature type="region of interest" description="Disordered" evidence="2">
    <location>
        <begin position="28"/>
        <end position="65"/>
    </location>
</feature>
<dbReference type="HOGENOM" id="CLU_760884_0_0_1"/>
<evidence type="ECO:0000313" key="3">
    <source>
        <dbReference type="EMBL" id="EHK25657.1"/>
    </source>
</evidence>